<dbReference type="Gene3D" id="2.60.40.10">
    <property type="entry name" value="Immunoglobulins"/>
    <property type="match status" value="1"/>
</dbReference>
<keyword evidence="6 14" id="KW-0472">Membrane</keyword>
<sequence length="245" mass="26768">MWWYLLLIWAQGLRQTLLSTSGAVAGRIVTAGNISAEEGSSVTLQCHLSSTVATVTQVNWERPRQTLAIHHAELGWHIYPAFQGRVVPGPGLGLTLQLLTTNDTGEYLCIYHTFPDGIYQEKLFLEVLGSSVAEHSTGFRIPWLGALAAVPVVICTAVIRVVALARKKRSLRVLSAESGLRRMPFEQEDGSPGIALSAGSCVQAEAAPANHSRGQREDDCAEPHDYFNVLSYRSLESFNFMAETS</sequence>
<dbReference type="GeneID" id="100663985"/>
<dbReference type="InterPro" id="IPR003599">
    <property type="entry name" value="Ig_sub"/>
</dbReference>
<dbReference type="RefSeq" id="XP_023407537.1">
    <property type="nucleotide sequence ID" value="XM_023551769.2"/>
</dbReference>
<dbReference type="InterPro" id="IPR007110">
    <property type="entry name" value="Ig-like_dom"/>
</dbReference>
<dbReference type="GO" id="GO:0042267">
    <property type="term" value="P:natural killer cell mediated cytotoxicity"/>
    <property type="evidence" value="ECO:0007669"/>
    <property type="project" value="Ensembl"/>
</dbReference>
<dbReference type="SUPFAM" id="SSF48726">
    <property type="entry name" value="Immunoglobulin"/>
    <property type="match status" value="1"/>
</dbReference>
<dbReference type="InterPro" id="IPR013783">
    <property type="entry name" value="Ig-like_fold"/>
</dbReference>
<comment type="subcellular location">
    <subcellularLocation>
        <location evidence="1">Cell membrane</location>
        <topology evidence="1">Single-pass type I membrane protein</topology>
    </subcellularLocation>
</comment>
<evidence type="ECO:0000259" key="16">
    <source>
        <dbReference type="PROSITE" id="PS50835"/>
    </source>
</evidence>
<dbReference type="Proteomes" id="UP000007646">
    <property type="component" value="Unassembled WGS sequence"/>
</dbReference>
<dbReference type="InParanoid" id="G3TC74"/>
<keyword evidence="9" id="KW-0393">Immunoglobulin domain</keyword>
<comment type="function">
    <text evidence="10">Inhibitory receptor that plays a role in the modulation of immune responses. Suppresses T-cell activation by promoting the generation of mature immunoregulatory dendritic cells. Upon binding to its ligands PVR/CD155 or NECTIN2/CD112, which are expressed on antigen-presenting cells, sends inhibitory signals to the T-cell or NK cell. Mechanistically, interaction with ligand leads to phosphorylation of the cytoplasmic tail by Src family tyrosine kinases such as FYN or LCK, allowing subsequent binding to adapter GRB2 and SHIP1/INPP5D. In turn, inhibits PI3K and MAPK signaling cascades. In addition, associates with beta-arrestin-2/ARRB2 to recruit SHIP1/INPP5D that suppresses autoubiquitination of TRAF6 and subsequently inhibits NF-kappa-B signaling pathway. Also acts as a receptor for NECTIN4 to inhibit NK cell cytotoxicity.</text>
</comment>
<name>G3TC74_LOXAF</name>
<dbReference type="GO" id="GO:0038023">
    <property type="term" value="F:signaling receptor activity"/>
    <property type="evidence" value="ECO:0007669"/>
    <property type="project" value="Ensembl"/>
</dbReference>
<dbReference type="FunCoup" id="G3TC74">
    <property type="interactions" value="24"/>
</dbReference>
<evidence type="ECO:0000256" key="3">
    <source>
        <dbReference type="ARBA" id="ARBA00022692"/>
    </source>
</evidence>
<dbReference type="HOGENOM" id="CLU_073090_0_0_1"/>
<dbReference type="SMART" id="SM00409">
    <property type="entry name" value="IG"/>
    <property type="match status" value="1"/>
</dbReference>
<dbReference type="GO" id="GO:0042802">
    <property type="term" value="F:identical protein binding"/>
    <property type="evidence" value="ECO:0007669"/>
    <property type="project" value="Ensembl"/>
</dbReference>
<dbReference type="CTD" id="201633"/>
<comment type="subunit">
    <text evidence="11">Homodimer in cis; binds with high affinity to PVR, forming a heterotetrameric assembly of two TIGIT and two PVR molecules. Binds with lower affinity to NECTIN2 and NECTIN3. Interacts with GRB2. Interacts with NECTIN4.</text>
</comment>
<keyword evidence="7" id="KW-1015">Disulfide bond</keyword>
<dbReference type="GO" id="GO:0009986">
    <property type="term" value="C:cell surface"/>
    <property type="evidence" value="ECO:0007669"/>
    <property type="project" value="Ensembl"/>
</dbReference>
<feature type="signal peptide" evidence="15">
    <location>
        <begin position="1"/>
        <end position="18"/>
    </location>
</feature>
<dbReference type="OrthoDB" id="9948163at2759"/>
<dbReference type="GO" id="GO:0050868">
    <property type="term" value="P:negative regulation of T cell activation"/>
    <property type="evidence" value="ECO:0007669"/>
    <property type="project" value="Ensembl"/>
</dbReference>
<evidence type="ECO:0000313" key="17">
    <source>
        <dbReference type="Ensembl" id="ENSLAFP00000011632.2"/>
    </source>
</evidence>
<dbReference type="KEGG" id="lav:100663985"/>
<evidence type="ECO:0000256" key="6">
    <source>
        <dbReference type="ARBA" id="ARBA00023136"/>
    </source>
</evidence>
<proteinExistence type="predicted"/>
<dbReference type="STRING" id="9785.ENSLAFP00000011632"/>
<keyword evidence="18" id="KW-1185">Reference proteome</keyword>
<evidence type="ECO:0000256" key="11">
    <source>
        <dbReference type="ARBA" id="ARBA00062443"/>
    </source>
</evidence>
<evidence type="ECO:0000256" key="13">
    <source>
        <dbReference type="ARBA" id="ARBA00079912"/>
    </source>
</evidence>
<evidence type="ECO:0000256" key="2">
    <source>
        <dbReference type="ARBA" id="ARBA00022475"/>
    </source>
</evidence>
<dbReference type="eggNOG" id="ENOG502SQW2">
    <property type="taxonomic scope" value="Eukaryota"/>
</dbReference>
<dbReference type="PROSITE" id="PS50835">
    <property type="entry name" value="IG_LIKE"/>
    <property type="match status" value="1"/>
</dbReference>
<dbReference type="Ensembl" id="ENSLAFT00000013893.2">
    <property type="protein sequence ID" value="ENSLAFP00000011632.2"/>
    <property type="gene ID" value="ENSLAFG00000013891.2"/>
</dbReference>
<protein>
    <recommendedName>
        <fullName evidence="12">T-cell immunoreceptor with Ig and ITIM domains</fullName>
    </recommendedName>
    <alternativeName>
        <fullName evidence="13">V-set and transmembrane domain-containing protein 3</fullName>
    </alternativeName>
</protein>
<accession>G3TC74</accession>
<reference evidence="17" key="2">
    <citation type="submission" date="2025-08" db="UniProtKB">
        <authorList>
            <consortium name="Ensembl"/>
        </authorList>
    </citation>
    <scope>IDENTIFICATION</scope>
    <source>
        <strain evidence="17">Isolate ISIS603380</strain>
    </source>
</reference>
<dbReference type="AlphaFoldDB" id="G3TC74"/>
<feature type="chain" id="PRO_5003455073" description="T-cell immunoreceptor with Ig and ITIM domains" evidence="15">
    <location>
        <begin position="19"/>
        <end position="245"/>
    </location>
</feature>
<keyword evidence="4 15" id="KW-0732">Signal</keyword>
<evidence type="ECO:0000256" key="14">
    <source>
        <dbReference type="SAM" id="Phobius"/>
    </source>
</evidence>
<dbReference type="OMA" id="TSTWFQI"/>
<dbReference type="GO" id="GO:0032695">
    <property type="term" value="P:negative regulation of interleukin-12 production"/>
    <property type="evidence" value="ECO:0007669"/>
    <property type="project" value="Ensembl"/>
</dbReference>
<organism evidence="17 18">
    <name type="scientific">Loxodonta africana</name>
    <name type="common">African elephant</name>
    <dbReference type="NCBI Taxonomy" id="9785"/>
    <lineage>
        <taxon>Eukaryota</taxon>
        <taxon>Metazoa</taxon>
        <taxon>Chordata</taxon>
        <taxon>Craniata</taxon>
        <taxon>Vertebrata</taxon>
        <taxon>Euteleostomi</taxon>
        <taxon>Mammalia</taxon>
        <taxon>Eutheria</taxon>
        <taxon>Afrotheria</taxon>
        <taxon>Proboscidea</taxon>
        <taxon>Elephantidae</taxon>
        <taxon>Loxodonta</taxon>
    </lineage>
</organism>
<keyword evidence="3 14" id="KW-0812">Transmembrane</keyword>
<evidence type="ECO:0000256" key="9">
    <source>
        <dbReference type="ARBA" id="ARBA00023319"/>
    </source>
</evidence>
<dbReference type="FunFam" id="2.60.40.10:FF:001182">
    <property type="entry name" value="T-cell immunoreceptor with Ig and ITIM domains"/>
    <property type="match status" value="1"/>
</dbReference>
<feature type="domain" description="Ig-like" evidence="16">
    <location>
        <begin position="26"/>
        <end position="109"/>
    </location>
</feature>
<evidence type="ECO:0000313" key="18">
    <source>
        <dbReference type="Proteomes" id="UP000007646"/>
    </source>
</evidence>
<reference evidence="17 18" key="1">
    <citation type="submission" date="2009-06" db="EMBL/GenBank/DDBJ databases">
        <title>The Genome Sequence of Loxodonta africana (African elephant).</title>
        <authorList>
            <person name="Di Palma F."/>
            <person name="Heiman D."/>
            <person name="Young S."/>
            <person name="Johnson J."/>
            <person name="Lander E.S."/>
            <person name="Lindblad-Toh K."/>
        </authorList>
    </citation>
    <scope>NUCLEOTIDE SEQUENCE [LARGE SCALE GENOMIC DNA]</scope>
    <source>
        <strain evidence="17 18">Isolate ISIS603380</strain>
    </source>
</reference>
<dbReference type="InterPro" id="IPR042948">
    <property type="entry name" value="TIGIT"/>
</dbReference>
<evidence type="ECO:0000256" key="15">
    <source>
        <dbReference type="SAM" id="SignalP"/>
    </source>
</evidence>
<keyword evidence="5 14" id="KW-1133">Transmembrane helix</keyword>
<keyword evidence="8" id="KW-0325">Glycoprotein</keyword>
<evidence type="ECO:0000256" key="1">
    <source>
        <dbReference type="ARBA" id="ARBA00004251"/>
    </source>
</evidence>
<evidence type="ECO:0000256" key="10">
    <source>
        <dbReference type="ARBA" id="ARBA00059118"/>
    </source>
</evidence>
<dbReference type="GO" id="GO:0032733">
    <property type="term" value="P:positive regulation of interleukin-10 production"/>
    <property type="evidence" value="ECO:0007669"/>
    <property type="project" value="Ensembl"/>
</dbReference>
<evidence type="ECO:0000256" key="7">
    <source>
        <dbReference type="ARBA" id="ARBA00023157"/>
    </source>
</evidence>
<feature type="transmembrane region" description="Helical" evidence="14">
    <location>
        <begin position="141"/>
        <end position="163"/>
    </location>
</feature>
<evidence type="ECO:0000256" key="8">
    <source>
        <dbReference type="ARBA" id="ARBA00023180"/>
    </source>
</evidence>
<reference evidence="17" key="3">
    <citation type="submission" date="2025-09" db="UniProtKB">
        <authorList>
            <consortium name="Ensembl"/>
        </authorList>
    </citation>
    <scope>IDENTIFICATION</scope>
    <source>
        <strain evidence="17">Isolate ISIS603380</strain>
    </source>
</reference>
<dbReference type="InterPro" id="IPR013106">
    <property type="entry name" value="Ig_V-set"/>
</dbReference>
<evidence type="ECO:0000256" key="12">
    <source>
        <dbReference type="ARBA" id="ARBA00068460"/>
    </source>
</evidence>
<dbReference type="GO" id="GO:0005886">
    <property type="term" value="C:plasma membrane"/>
    <property type="evidence" value="ECO:0007669"/>
    <property type="project" value="UniProtKB-SubCell"/>
</dbReference>
<evidence type="ECO:0000256" key="5">
    <source>
        <dbReference type="ARBA" id="ARBA00022989"/>
    </source>
</evidence>
<dbReference type="Pfam" id="PF07686">
    <property type="entry name" value="V-set"/>
    <property type="match status" value="1"/>
</dbReference>
<evidence type="ECO:0000256" key="4">
    <source>
        <dbReference type="ARBA" id="ARBA00022729"/>
    </source>
</evidence>
<gene>
    <name evidence="17" type="primary">TIGIT</name>
</gene>
<keyword evidence="2" id="KW-1003">Cell membrane</keyword>
<dbReference type="PANTHER" id="PTHR47734">
    <property type="entry name" value="T-CELL IMMUNORECEPTOR WITH IG AND ITIM DOMAINS PROTEIN, TIGIT"/>
    <property type="match status" value="1"/>
</dbReference>
<dbReference type="GO" id="GO:0045953">
    <property type="term" value="P:negative regulation of natural killer cell mediated cytotoxicity"/>
    <property type="evidence" value="ECO:0007669"/>
    <property type="project" value="Ensembl"/>
</dbReference>
<dbReference type="GeneTree" id="ENSGT00390000012671"/>
<dbReference type="PANTHER" id="PTHR47734:SF1">
    <property type="entry name" value="T-CELL IMMUNORECEPTOR WITH IG AND ITIM DOMAINS"/>
    <property type="match status" value="1"/>
</dbReference>
<dbReference type="InterPro" id="IPR036179">
    <property type="entry name" value="Ig-like_dom_sf"/>
</dbReference>
<dbReference type="GO" id="GO:0005102">
    <property type="term" value="F:signaling receptor binding"/>
    <property type="evidence" value="ECO:0007669"/>
    <property type="project" value="Ensembl"/>
</dbReference>